<proteinExistence type="predicted"/>
<dbReference type="EMBL" id="BJVU01000010">
    <property type="protein sequence ID" value="GEL59513.1"/>
    <property type="molecule type" value="Genomic_DNA"/>
</dbReference>
<accession>A0A0D6N068</accession>
<dbReference type="InterPro" id="IPR027417">
    <property type="entry name" value="P-loop_NTPase"/>
</dbReference>
<dbReference type="STRING" id="1231339.Abci_002_012"/>
<dbReference type="Gene3D" id="3.40.50.300">
    <property type="entry name" value="P-loop containing nucleotide triphosphate hydrolases"/>
    <property type="match status" value="1"/>
</dbReference>
<sequence length="406" mass="46373">MPDLNNRADLKLSPDHALTDEQQQLVDRIEAFCLKNEGDRPGAVFVLQGAAGTGKSIVMNSAFARVRQRAAAKDGNALSGQSMVFLVNHPEMIKLYRRIAEGVPCLRKRDYERPTSFINQARKTGQKTDIVFIDEAHLLLSRRDAYNRFLQDNQLEEILRISRIVVMVFDPCQVLKFKSFWDEAALRRILGGRHVEVEHLTRQFRMQAHADVIGWIDAFCHQRLLPLPAPQPFDFQIFEDAQALYDAIRAHEAELGLCRMVATYDYPYVLDGQDHFITEGRFHLRWDRSLPQERLPWAERPDTIDEVGSVYTVQGFDLNYIGLILGPSVDYDPEIDKIILHTACYQDSAAFAGQSAVENPAAAKEQIMLNALNVLMTRPVRGLYIYASRPALHQRLKVLWQQRSAL</sequence>
<dbReference type="SUPFAM" id="SSF52540">
    <property type="entry name" value="P-loop containing nucleoside triphosphate hydrolases"/>
    <property type="match status" value="1"/>
</dbReference>
<gene>
    <name evidence="2" type="ORF">Abci_002_012</name>
    <name evidence="3" type="ORF">ACI01nite_21150</name>
</gene>
<evidence type="ECO:0000313" key="3">
    <source>
        <dbReference type="EMBL" id="GEL59513.1"/>
    </source>
</evidence>
<evidence type="ECO:0000313" key="4">
    <source>
        <dbReference type="Proteomes" id="UP000032671"/>
    </source>
</evidence>
<dbReference type="AlphaFoldDB" id="A0A0D6N068"/>
<organism evidence="2 4">
    <name type="scientific">Acetobacter cibinongensis</name>
    <dbReference type="NCBI Taxonomy" id="146475"/>
    <lineage>
        <taxon>Bacteria</taxon>
        <taxon>Pseudomonadati</taxon>
        <taxon>Pseudomonadota</taxon>
        <taxon>Alphaproteobacteria</taxon>
        <taxon>Acetobacterales</taxon>
        <taxon>Acetobacteraceae</taxon>
        <taxon>Acetobacter</taxon>
    </lineage>
</organism>
<dbReference type="Proteomes" id="UP000321891">
    <property type="component" value="Unassembled WGS sequence"/>
</dbReference>
<dbReference type="Pfam" id="PF09848">
    <property type="entry name" value="SLFN-g3_helicase"/>
    <property type="match status" value="1"/>
</dbReference>
<dbReference type="EMBL" id="BAMV01000002">
    <property type="protein sequence ID" value="GAN59135.1"/>
    <property type="molecule type" value="Genomic_DNA"/>
</dbReference>
<reference evidence="2 4" key="1">
    <citation type="submission" date="2012-11" db="EMBL/GenBank/DDBJ databases">
        <title>Whole genome sequence of Acetobacter cibinongensis 4H-1.</title>
        <authorList>
            <person name="Azuma Y."/>
            <person name="Higashiura N."/>
            <person name="Hirakawa H."/>
            <person name="Matsushita K."/>
        </authorList>
    </citation>
    <scope>NUCLEOTIDE SEQUENCE [LARGE SCALE GENOMIC DNA]</scope>
    <source>
        <strain evidence="2 4">4H-1</strain>
    </source>
</reference>
<evidence type="ECO:0000313" key="5">
    <source>
        <dbReference type="Proteomes" id="UP000321891"/>
    </source>
</evidence>
<keyword evidence="5" id="KW-1185">Reference proteome</keyword>
<evidence type="ECO:0000313" key="2">
    <source>
        <dbReference type="EMBL" id="GAN59135.1"/>
    </source>
</evidence>
<reference evidence="3 5" key="2">
    <citation type="submission" date="2019-07" db="EMBL/GenBank/DDBJ databases">
        <title>Whole genome shotgun sequence of Acetobacter cibinongensis NBRC 16605.</title>
        <authorList>
            <person name="Hosoyama A."/>
            <person name="Uohara A."/>
            <person name="Ohji S."/>
            <person name="Ichikawa N."/>
        </authorList>
    </citation>
    <scope>NUCLEOTIDE SEQUENCE [LARGE SCALE GENOMIC DNA]</scope>
    <source>
        <strain evidence="3 5">NBRC 16605</strain>
    </source>
</reference>
<accession>A0A6N3SSR8</accession>
<evidence type="ECO:0000259" key="1">
    <source>
        <dbReference type="Pfam" id="PF09848"/>
    </source>
</evidence>
<dbReference type="Proteomes" id="UP000032671">
    <property type="component" value="Unassembled WGS sequence"/>
</dbReference>
<protein>
    <recommendedName>
        <fullName evidence="1">Schlafen group 3-like DNA/RNA helicase domain-containing protein</fullName>
    </recommendedName>
</protein>
<name>A0A0D6N068_9PROT</name>
<feature type="domain" description="Schlafen group 3-like DNA/RNA helicase" evidence="1">
    <location>
        <begin position="43"/>
        <end position="387"/>
    </location>
</feature>
<comment type="caution">
    <text evidence="2">The sequence shown here is derived from an EMBL/GenBank/DDBJ whole genome shotgun (WGS) entry which is preliminary data.</text>
</comment>
<dbReference type="InterPro" id="IPR018647">
    <property type="entry name" value="SLFN_3-like_DNA/RNA_helicase"/>
</dbReference>